<dbReference type="PANTHER" id="PTHR11141">
    <property type="entry name" value="PROTEIN TRANSPORT PROTEIN SEC23"/>
    <property type="match status" value="1"/>
</dbReference>
<dbReference type="InterPro" id="IPR036174">
    <property type="entry name" value="Znf_Sec23_Sec24_sf"/>
</dbReference>
<dbReference type="InterPro" id="IPR006895">
    <property type="entry name" value="Znf_Sec23_Sec24"/>
</dbReference>
<organism evidence="20 21">
    <name type="scientific">Anaeramoeba ignava</name>
    <name type="common">Anaerobic marine amoeba</name>
    <dbReference type="NCBI Taxonomy" id="1746090"/>
    <lineage>
        <taxon>Eukaryota</taxon>
        <taxon>Metamonada</taxon>
        <taxon>Anaeramoebidae</taxon>
        <taxon>Anaeramoeba</taxon>
    </lineage>
</organism>
<dbReference type="FunFam" id="3.40.20.10:FF:000041">
    <property type="entry name" value="Protein transport protein SEC23"/>
    <property type="match status" value="1"/>
</dbReference>
<keyword evidence="4 14" id="KW-0813">Transport</keyword>
<dbReference type="PANTHER" id="PTHR11141:SF0">
    <property type="entry name" value="PROTEIN TRANSPORT PROTEIN SEC23"/>
    <property type="match status" value="1"/>
</dbReference>
<dbReference type="Pfam" id="PF04810">
    <property type="entry name" value="zf-Sec23_Sec24"/>
    <property type="match status" value="1"/>
</dbReference>
<reference evidence="20" key="1">
    <citation type="submission" date="2022-10" db="EMBL/GenBank/DDBJ databases">
        <title>Novel sulphate-reducing endosymbionts in the free-living metamonad Anaeramoeba.</title>
        <authorList>
            <person name="Jerlstrom-Hultqvist J."/>
            <person name="Cepicka I."/>
            <person name="Gallot-Lavallee L."/>
            <person name="Salas-Leiva D."/>
            <person name="Curtis B.A."/>
            <person name="Zahonova K."/>
            <person name="Pipaliya S."/>
            <person name="Dacks J."/>
            <person name="Roger A.J."/>
        </authorList>
    </citation>
    <scope>NUCLEOTIDE SEQUENCE</scope>
    <source>
        <strain evidence="20">BMAN</strain>
    </source>
</reference>
<feature type="domain" description="Sec23/Sec24 helical" evidence="18">
    <location>
        <begin position="510"/>
        <end position="608"/>
    </location>
</feature>
<dbReference type="GO" id="GO:0006886">
    <property type="term" value="P:intracellular protein transport"/>
    <property type="evidence" value="ECO:0007669"/>
    <property type="project" value="InterPro"/>
</dbReference>
<keyword evidence="9 14" id="KW-0653">Protein transport</keyword>
<dbReference type="Pfam" id="PF04811">
    <property type="entry name" value="Sec23_trunk"/>
    <property type="match status" value="1"/>
</dbReference>
<dbReference type="SUPFAM" id="SSF82754">
    <property type="entry name" value="C-terminal, gelsolin-like domain of Sec23/24"/>
    <property type="match status" value="1"/>
</dbReference>
<evidence type="ECO:0000256" key="8">
    <source>
        <dbReference type="ARBA" id="ARBA00022892"/>
    </source>
</evidence>
<evidence type="ECO:0000313" key="21">
    <source>
        <dbReference type="Proteomes" id="UP001149090"/>
    </source>
</evidence>
<dbReference type="OMA" id="MPWNIIP"/>
<evidence type="ECO:0000256" key="7">
    <source>
        <dbReference type="ARBA" id="ARBA00022833"/>
    </source>
</evidence>
<dbReference type="InterPro" id="IPR036465">
    <property type="entry name" value="vWFA_dom_sf"/>
</dbReference>
<dbReference type="GO" id="GO:0008270">
    <property type="term" value="F:zinc ion binding"/>
    <property type="evidence" value="ECO:0007669"/>
    <property type="project" value="InterPro"/>
</dbReference>
<feature type="domain" description="Sec23/Sec24 beta-sandwich" evidence="19">
    <location>
        <begin position="392"/>
        <end position="489"/>
    </location>
</feature>
<gene>
    <name evidence="20" type="ORF">M0811_05279</name>
</gene>
<dbReference type="EMBL" id="JAPDFW010000055">
    <property type="protein sequence ID" value="KAJ5078022.1"/>
    <property type="molecule type" value="Genomic_DNA"/>
</dbReference>
<dbReference type="GO" id="GO:0030127">
    <property type="term" value="C:COPII vesicle coat"/>
    <property type="evidence" value="ECO:0007669"/>
    <property type="project" value="InterPro"/>
</dbReference>
<evidence type="ECO:0000256" key="3">
    <source>
        <dbReference type="ARBA" id="ARBA00021212"/>
    </source>
</evidence>
<evidence type="ECO:0000256" key="11">
    <source>
        <dbReference type="ARBA" id="ARBA00023136"/>
    </source>
</evidence>
<dbReference type="FunFam" id="3.40.50.410:FF:000043">
    <property type="entry name" value="Protein transport protein SEC23"/>
    <property type="match status" value="1"/>
</dbReference>
<protein>
    <recommendedName>
        <fullName evidence="3 14">Protein transport protein SEC23</fullName>
    </recommendedName>
</protein>
<accession>A0A9Q0LS76</accession>
<dbReference type="GO" id="GO:0005789">
    <property type="term" value="C:endoplasmic reticulum membrane"/>
    <property type="evidence" value="ECO:0007669"/>
    <property type="project" value="UniProtKB-SubCell"/>
</dbReference>
<evidence type="ECO:0000256" key="10">
    <source>
        <dbReference type="ARBA" id="ARBA00023034"/>
    </source>
</evidence>
<dbReference type="SUPFAM" id="SSF81811">
    <property type="entry name" value="Helical domain of Sec23/24"/>
    <property type="match status" value="1"/>
</dbReference>
<comment type="subcellular location">
    <subcellularLocation>
        <location evidence="14">Cytoplasmic vesicle</location>
        <location evidence="14">COPII-coated vesicle membrane</location>
        <topology evidence="14">Peripheral membrane protein</topology>
        <orientation evidence="14">Cytoplasmic side</orientation>
    </subcellularLocation>
    <subcellularLocation>
        <location evidence="14">Endoplasmic reticulum membrane</location>
        <topology evidence="14">Peripheral membrane protein</topology>
        <orientation evidence="14">Cytoplasmic side</orientation>
    </subcellularLocation>
    <subcellularLocation>
        <location evidence="1">Golgi apparatus membrane</location>
        <topology evidence="1">Peripheral membrane protein</topology>
        <orientation evidence="1">Cytoplasmic side</orientation>
    </subcellularLocation>
</comment>
<dbReference type="InterPro" id="IPR036175">
    <property type="entry name" value="Sec23/24_helical_dom_sf"/>
</dbReference>
<feature type="domain" description="Gelsolin-like" evidence="15">
    <location>
        <begin position="622"/>
        <end position="710"/>
    </location>
</feature>
<dbReference type="Pfam" id="PF08033">
    <property type="entry name" value="Sec23_BS"/>
    <property type="match status" value="1"/>
</dbReference>
<evidence type="ECO:0000259" key="16">
    <source>
        <dbReference type="Pfam" id="PF04810"/>
    </source>
</evidence>
<evidence type="ECO:0000259" key="19">
    <source>
        <dbReference type="Pfam" id="PF08033"/>
    </source>
</evidence>
<keyword evidence="6 14" id="KW-0256">Endoplasmic reticulum</keyword>
<dbReference type="GO" id="GO:0000139">
    <property type="term" value="C:Golgi membrane"/>
    <property type="evidence" value="ECO:0007669"/>
    <property type="project" value="UniProtKB-SubCell"/>
</dbReference>
<dbReference type="InterPro" id="IPR006900">
    <property type="entry name" value="Sec23/24_helical_dom"/>
</dbReference>
<keyword evidence="7 14" id="KW-0862">Zinc</keyword>
<dbReference type="Gene3D" id="3.40.50.410">
    <property type="entry name" value="von Willebrand factor, type A domain"/>
    <property type="match status" value="1"/>
</dbReference>
<dbReference type="Proteomes" id="UP001149090">
    <property type="component" value="Unassembled WGS sequence"/>
</dbReference>
<dbReference type="AlphaFoldDB" id="A0A9Q0LS76"/>
<sequence length="756" mass="86329">MSIFQKQEDLNGIRFSWNIFPNSKQENARFVIPVGCLYTPLKLIKGLNKPKYNPVHCRQCNAILNPYATIDFESKIWACPFCYQRNKLPEGYNSISEQNLPIELIQTFQTIEYQLQEQPSLPPALIFLIDLTCDEDELIALKDSLMQSLSLIPDNYYIGIITFGATVQIYDLTFIDFPKSYMIRGARTLSELQIKAYLGLKNYESNDGVNKFLQPLSECELTLSTIIQELLVDPWKLTKTRRPMVSTGSALAIAESILSQWKGGGRIMCLLSHPTTNGPGMVASLAKKEPIRFHHDIQKQTEAAKYVKESTEYFDSLIKTAIENNISVDVFSCSFDQTGVYEMRNLVKKTGGLLLIADKFDSDVFRNSLTRIFQKDITSDSQDIDQTDFLCYDATISIATSKELRIAGTIGNCVSANQKTQHVAEAEIGIGGTSSWKCCSIDSMSTFGFYFEITNSEKNPVENKKIGMIQISTKYRTPQGQWRLRVTTSPHYFGSVLDPNQKMQIIQSFDQEAAAVLIARYAVFKTETEQYLAIIRWIDKILIKLISQFAKFQKDDPNSFDVPNNFSIYPQFMFHFRRCNLMKVFNNSPDETVFHRHTFLRESTMNSILMMQPMLYSYYLSKPPSPVVLDVSSISPEAILLFDTYFHVLVHFGTQLAIWRNQGYQNNPEFSNFKQLLEQPKKDALILSKPRFPFPRFTECDQGSSQSRFLTSRCNPSRTYKSTGFTNLTGKSPVILTEVPSFEVFFDALKQAIFKI</sequence>
<feature type="domain" description="Sec23/Sec24 trunk" evidence="17">
    <location>
        <begin position="122"/>
        <end position="373"/>
    </location>
</feature>
<evidence type="ECO:0000256" key="2">
    <source>
        <dbReference type="ARBA" id="ARBA00009210"/>
    </source>
</evidence>
<dbReference type="GO" id="GO:0090110">
    <property type="term" value="P:COPII-coated vesicle cargo loading"/>
    <property type="evidence" value="ECO:0007669"/>
    <property type="project" value="TreeGrafter"/>
</dbReference>
<evidence type="ECO:0000256" key="12">
    <source>
        <dbReference type="ARBA" id="ARBA00023329"/>
    </source>
</evidence>
<name>A0A9Q0LS76_ANAIG</name>
<evidence type="ECO:0000256" key="6">
    <source>
        <dbReference type="ARBA" id="ARBA00022824"/>
    </source>
</evidence>
<evidence type="ECO:0000256" key="1">
    <source>
        <dbReference type="ARBA" id="ARBA00004255"/>
    </source>
</evidence>
<evidence type="ECO:0000256" key="9">
    <source>
        <dbReference type="ARBA" id="ARBA00022927"/>
    </source>
</evidence>
<dbReference type="Gene3D" id="2.30.30.380">
    <property type="entry name" value="Zn-finger domain of Sec23/24"/>
    <property type="match status" value="1"/>
</dbReference>
<keyword evidence="12 14" id="KW-0968">Cytoplasmic vesicle</keyword>
<dbReference type="Pfam" id="PF04815">
    <property type="entry name" value="Sec23_helical"/>
    <property type="match status" value="1"/>
</dbReference>
<dbReference type="InterPro" id="IPR029006">
    <property type="entry name" value="ADF-H/Gelsolin-like_dom_sf"/>
</dbReference>
<keyword evidence="10" id="KW-0333">Golgi apparatus</keyword>
<comment type="function">
    <text evidence="13 14">Component of the coat protein complex II (COPII) which promotes the formation of transport vesicles from the endoplasmic reticulum (ER). The coat has two main functions, the physical deformation of the endoplasmic reticulum membrane into vesicles and the selection of cargo molecules.</text>
</comment>
<keyword evidence="14" id="KW-0963">Cytoplasm</keyword>
<evidence type="ECO:0000256" key="14">
    <source>
        <dbReference type="RuleBase" id="RU365030"/>
    </source>
</evidence>
<evidence type="ECO:0000313" key="20">
    <source>
        <dbReference type="EMBL" id="KAJ5078022.1"/>
    </source>
</evidence>
<comment type="caution">
    <text evidence="20">The sequence shown here is derived from an EMBL/GenBank/DDBJ whole genome shotgun (WGS) entry which is preliminary data.</text>
</comment>
<evidence type="ECO:0000256" key="13">
    <source>
        <dbReference type="ARBA" id="ARBA00025471"/>
    </source>
</evidence>
<evidence type="ECO:0000256" key="5">
    <source>
        <dbReference type="ARBA" id="ARBA00022723"/>
    </source>
</evidence>
<dbReference type="SUPFAM" id="SSF82919">
    <property type="entry name" value="Zn-finger domain of Sec23/24"/>
    <property type="match status" value="1"/>
</dbReference>
<dbReference type="GO" id="GO:0005096">
    <property type="term" value="F:GTPase activator activity"/>
    <property type="evidence" value="ECO:0007669"/>
    <property type="project" value="TreeGrafter"/>
</dbReference>
<feature type="domain" description="Zinc finger Sec23/Sec24-type" evidence="16">
    <location>
        <begin position="54"/>
        <end position="92"/>
    </location>
</feature>
<dbReference type="InterPro" id="IPR037364">
    <property type="entry name" value="Sec23"/>
</dbReference>
<dbReference type="InterPro" id="IPR036180">
    <property type="entry name" value="Gelsolin-like_dom_sf"/>
</dbReference>
<dbReference type="FunFam" id="2.30.30.380:FF:000001">
    <property type="entry name" value="Protein transport protein SEC23"/>
    <property type="match status" value="1"/>
</dbReference>
<dbReference type="SUPFAM" id="SSF53300">
    <property type="entry name" value="vWA-like"/>
    <property type="match status" value="1"/>
</dbReference>
<dbReference type="InterPro" id="IPR006896">
    <property type="entry name" value="Sec23/24_trunk_dom"/>
</dbReference>
<keyword evidence="11 14" id="KW-0472">Membrane</keyword>
<evidence type="ECO:0000259" key="15">
    <source>
        <dbReference type="Pfam" id="PF00626"/>
    </source>
</evidence>
<keyword evidence="21" id="KW-1185">Reference proteome</keyword>
<dbReference type="Pfam" id="PF00626">
    <property type="entry name" value="Gelsolin"/>
    <property type="match status" value="1"/>
</dbReference>
<dbReference type="InterPro" id="IPR007123">
    <property type="entry name" value="Gelsolin-like_dom"/>
</dbReference>
<dbReference type="OrthoDB" id="10256289at2759"/>
<keyword evidence="5 14" id="KW-0479">Metal-binding</keyword>
<evidence type="ECO:0000259" key="18">
    <source>
        <dbReference type="Pfam" id="PF04815"/>
    </source>
</evidence>
<dbReference type="Gene3D" id="1.20.120.730">
    <property type="entry name" value="Sec23/Sec24 helical domain"/>
    <property type="match status" value="1"/>
</dbReference>
<dbReference type="SUPFAM" id="SSF81995">
    <property type="entry name" value="beta-sandwich domain of Sec23/24"/>
    <property type="match status" value="1"/>
</dbReference>
<dbReference type="InterPro" id="IPR012990">
    <property type="entry name" value="Beta-sandwich_Sec23_24"/>
</dbReference>
<keyword evidence="8 14" id="KW-0931">ER-Golgi transport</keyword>
<dbReference type="Gene3D" id="2.60.40.1670">
    <property type="entry name" value="beta-sandwich domain of Sec23/24"/>
    <property type="match status" value="1"/>
</dbReference>
<proteinExistence type="inferred from homology"/>
<dbReference type="Gene3D" id="3.40.20.10">
    <property type="entry name" value="Severin"/>
    <property type="match status" value="1"/>
</dbReference>
<evidence type="ECO:0000259" key="17">
    <source>
        <dbReference type="Pfam" id="PF04811"/>
    </source>
</evidence>
<evidence type="ECO:0000256" key="4">
    <source>
        <dbReference type="ARBA" id="ARBA00022448"/>
    </source>
</evidence>
<dbReference type="GO" id="GO:0070971">
    <property type="term" value="C:endoplasmic reticulum exit site"/>
    <property type="evidence" value="ECO:0007669"/>
    <property type="project" value="TreeGrafter"/>
</dbReference>
<comment type="similarity">
    <text evidence="2 14">Belongs to the SEC23/SEC24 family. SEC23 subfamily.</text>
</comment>